<name>A0AAE3FWG1_9EURY</name>
<dbReference type="InterPro" id="IPR000120">
    <property type="entry name" value="Amidase"/>
</dbReference>
<dbReference type="EMBL" id="JAKRVX010000002">
    <property type="protein sequence ID" value="MCL9816594.1"/>
    <property type="molecule type" value="Genomic_DNA"/>
</dbReference>
<dbReference type="InterPro" id="IPR036928">
    <property type="entry name" value="AS_sf"/>
</dbReference>
<dbReference type="PANTHER" id="PTHR11895">
    <property type="entry name" value="TRANSAMIDASE"/>
    <property type="match status" value="1"/>
</dbReference>
<feature type="region of interest" description="Disordered" evidence="1">
    <location>
        <begin position="134"/>
        <end position="153"/>
    </location>
</feature>
<accession>A0AAE3FWG1</accession>
<evidence type="ECO:0000313" key="4">
    <source>
        <dbReference type="Proteomes" id="UP001203207"/>
    </source>
</evidence>
<evidence type="ECO:0000259" key="2">
    <source>
        <dbReference type="Pfam" id="PF01425"/>
    </source>
</evidence>
<sequence>MIQDAALSTAAQRLRSGAMSAEAYRTKLLDRIDAQDGEIAAFVPADDREKRTSRSCTQLTETYTTRADRPSLFGIPVGVKDIFHVNGMETRAGSDVPPAVLAGPQAASVTAAENAGAYVLGKTVTAEFAYFEPGPTRNPHQLEHTPGGSSSGSAAAVAAGMVPLALGTQTIGSVNRPAAFCGVVGVKPSFDRISTAGVIPAAPSVDHVGYFTQDVVGAQIAGSVLCTDWRPENTPSEIQPKVGVPTGPYVEQADDIAIAAFDRQIDRLKADGYTIREVPMFEEIETINNRHKELVAAEMALVHEPWYREYGDRYAPETAELIEEGRSVGTDALAIDRASRSDVREQIHSRMDDTGVDVLVSPPAPGPAPRGIETTGDPIMNLPWTHAGVPAVTLPIEKTADGLPIGIQCTARFGDDEWLLHWCRSIEATFTEETQ</sequence>
<gene>
    <name evidence="3" type="ORF">AArcSt2_06505</name>
</gene>
<reference evidence="3" key="1">
    <citation type="journal article" date="2022" name="Syst. Appl. Microbiol.">
        <title>Natronocalculus amylovorans gen. nov., sp. nov., and Natranaeroarchaeum aerophilus sp. nov., dominant culturable amylolytic natronoarchaea from hypersaline soda lakes in southwestern Siberia.</title>
        <authorList>
            <person name="Sorokin D.Y."/>
            <person name="Elcheninov A.G."/>
            <person name="Khizhniak T.V."/>
            <person name="Koenen M."/>
            <person name="Bale N.J."/>
            <person name="Damste J.S.S."/>
            <person name="Kublanov I.V."/>
        </authorList>
    </citation>
    <scope>NUCLEOTIDE SEQUENCE</scope>
    <source>
        <strain evidence="3">AArc-St2</strain>
    </source>
</reference>
<keyword evidence="4" id="KW-1185">Reference proteome</keyword>
<reference evidence="3" key="2">
    <citation type="submission" date="2022-02" db="EMBL/GenBank/DDBJ databases">
        <authorList>
            <person name="Elcheninov A.G."/>
            <person name="Sorokin D.Y."/>
            <person name="Kublanov I.V."/>
        </authorList>
    </citation>
    <scope>NUCLEOTIDE SEQUENCE</scope>
    <source>
        <strain evidence="3">AArc-St2</strain>
    </source>
</reference>
<dbReference type="AlphaFoldDB" id="A0AAE3FWG1"/>
<dbReference type="RefSeq" id="WP_250583485.1">
    <property type="nucleotide sequence ID" value="NZ_JAKRVX010000002.1"/>
</dbReference>
<dbReference type="SUPFAM" id="SSF75304">
    <property type="entry name" value="Amidase signature (AS) enzymes"/>
    <property type="match status" value="1"/>
</dbReference>
<dbReference type="PANTHER" id="PTHR11895:SF67">
    <property type="entry name" value="AMIDASE DOMAIN-CONTAINING PROTEIN"/>
    <property type="match status" value="1"/>
</dbReference>
<comment type="caution">
    <text evidence="3">The sequence shown here is derived from an EMBL/GenBank/DDBJ whole genome shotgun (WGS) entry which is preliminary data.</text>
</comment>
<feature type="domain" description="Amidase" evidence="2">
    <location>
        <begin position="27"/>
        <end position="420"/>
    </location>
</feature>
<protein>
    <submittedName>
        <fullName evidence="3">Amidase</fullName>
    </submittedName>
</protein>
<proteinExistence type="predicted"/>
<dbReference type="InterPro" id="IPR023631">
    <property type="entry name" value="Amidase_dom"/>
</dbReference>
<dbReference type="Pfam" id="PF01425">
    <property type="entry name" value="Amidase"/>
    <property type="match status" value="1"/>
</dbReference>
<evidence type="ECO:0000313" key="3">
    <source>
        <dbReference type="EMBL" id="MCL9816594.1"/>
    </source>
</evidence>
<organism evidence="3 4">
    <name type="scientific">Natronocalculus amylovorans</name>
    <dbReference type="NCBI Taxonomy" id="2917812"/>
    <lineage>
        <taxon>Archaea</taxon>
        <taxon>Methanobacteriati</taxon>
        <taxon>Methanobacteriota</taxon>
        <taxon>Stenosarchaea group</taxon>
        <taxon>Halobacteria</taxon>
        <taxon>Halobacteriales</taxon>
        <taxon>Haloferacaceae</taxon>
        <taxon>Natronocalculus</taxon>
    </lineage>
</organism>
<evidence type="ECO:0000256" key="1">
    <source>
        <dbReference type="SAM" id="MobiDB-lite"/>
    </source>
</evidence>
<dbReference type="GO" id="GO:0003824">
    <property type="term" value="F:catalytic activity"/>
    <property type="evidence" value="ECO:0007669"/>
    <property type="project" value="InterPro"/>
</dbReference>
<dbReference type="Proteomes" id="UP001203207">
    <property type="component" value="Unassembled WGS sequence"/>
</dbReference>
<dbReference type="Gene3D" id="3.90.1300.10">
    <property type="entry name" value="Amidase signature (AS) domain"/>
    <property type="match status" value="1"/>
</dbReference>